<dbReference type="SUPFAM" id="SSF46894">
    <property type="entry name" value="C-terminal effector domain of the bipartite response regulators"/>
    <property type="match status" value="1"/>
</dbReference>
<dbReference type="Pfam" id="PF00072">
    <property type="entry name" value="Response_reg"/>
    <property type="match status" value="1"/>
</dbReference>
<evidence type="ECO:0000256" key="5">
    <source>
        <dbReference type="PROSITE-ProRule" id="PRU00169"/>
    </source>
</evidence>
<dbReference type="InterPro" id="IPR011006">
    <property type="entry name" value="CheY-like_superfamily"/>
</dbReference>
<dbReference type="SUPFAM" id="SSF48452">
    <property type="entry name" value="TPR-like"/>
    <property type="match status" value="1"/>
</dbReference>
<keyword evidence="4" id="KW-0804">Transcription</keyword>
<organism evidence="7 8">
    <name type="scientific">Cohnella silvisoli</name>
    <dbReference type="NCBI Taxonomy" id="2873699"/>
    <lineage>
        <taxon>Bacteria</taxon>
        <taxon>Bacillati</taxon>
        <taxon>Bacillota</taxon>
        <taxon>Bacilli</taxon>
        <taxon>Bacillales</taxon>
        <taxon>Paenibacillaceae</taxon>
        <taxon>Cohnella</taxon>
    </lineage>
</organism>
<dbReference type="Gene3D" id="1.25.40.10">
    <property type="entry name" value="Tetratricopeptide repeat domain"/>
    <property type="match status" value="1"/>
</dbReference>
<dbReference type="Proteomes" id="UP001493487">
    <property type="component" value="Unassembled WGS sequence"/>
</dbReference>
<dbReference type="InterPro" id="IPR011990">
    <property type="entry name" value="TPR-like_helical_dom_sf"/>
</dbReference>
<dbReference type="PANTHER" id="PTHR35807">
    <property type="entry name" value="TRANSCRIPTIONAL REGULATOR REDD-RELATED"/>
    <property type="match status" value="1"/>
</dbReference>
<keyword evidence="8" id="KW-1185">Reference proteome</keyword>
<evidence type="ECO:0000256" key="1">
    <source>
        <dbReference type="ARBA" id="ARBA00023012"/>
    </source>
</evidence>
<evidence type="ECO:0000256" key="2">
    <source>
        <dbReference type="ARBA" id="ARBA00023015"/>
    </source>
</evidence>
<reference evidence="7 8" key="1">
    <citation type="journal article" date="2023" name="Genome Announc.">
        <title>Pan-Genome Analyses of the Genus Cohnella and Proposal of the Novel Species Cohnella silvisoli sp. nov., Isolated from Forest Soil.</title>
        <authorList>
            <person name="Wang C."/>
            <person name="Mao L."/>
            <person name="Bao G."/>
            <person name="Zhu H."/>
        </authorList>
    </citation>
    <scope>NUCLEOTIDE SEQUENCE [LARGE SCALE GENOMIC DNA]</scope>
    <source>
        <strain evidence="7 8">NL03-T5-1</strain>
    </source>
</reference>
<gene>
    <name evidence="7" type="ORF">QJS35_00390</name>
</gene>
<evidence type="ECO:0000259" key="6">
    <source>
        <dbReference type="PROSITE" id="PS50110"/>
    </source>
</evidence>
<evidence type="ECO:0000313" key="8">
    <source>
        <dbReference type="Proteomes" id="UP001493487"/>
    </source>
</evidence>
<keyword evidence="2" id="KW-0805">Transcription regulation</keyword>
<evidence type="ECO:0000313" key="7">
    <source>
        <dbReference type="EMBL" id="MEQ4480841.1"/>
    </source>
</evidence>
<protein>
    <submittedName>
        <fullName evidence="7">Response regulator</fullName>
    </submittedName>
</protein>
<feature type="modified residue" description="4-aspartylphosphate" evidence="5">
    <location>
        <position position="52"/>
    </location>
</feature>
<keyword evidence="1" id="KW-0902">Two-component regulatory system</keyword>
<dbReference type="SMART" id="SM00448">
    <property type="entry name" value="REC"/>
    <property type="match status" value="1"/>
</dbReference>
<dbReference type="InterPro" id="IPR051677">
    <property type="entry name" value="AfsR-DnrI-RedD_regulator"/>
</dbReference>
<dbReference type="InterPro" id="IPR016032">
    <property type="entry name" value="Sig_transdc_resp-reg_C-effctor"/>
</dbReference>
<name>A0ABV1KL20_9BACL</name>
<dbReference type="RefSeq" id="WP_232183309.1">
    <property type="nucleotide sequence ID" value="NZ_JAIOAP010000001.1"/>
</dbReference>
<dbReference type="PANTHER" id="PTHR35807:SF2">
    <property type="entry name" value="TRANSCRIPTIONAL ACTIVATOR DOMAIN"/>
    <property type="match status" value="1"/>
</dbReference>
<evidence type="ECO:0000256" key="4">
    <source>
        <dbReference type="ARBA" id="ARBA00023163"/>
    </source>
</evidence>
<feature type="domain" description="Response regulatory" evidence="6">
    <location>
        <begin position="2"/>
        <end position="115"/>
    </location>
</feature>
<dbReference type="SMART" id="SM01043">
    <property type="entry name" value="BTAD"/>
    <property type="match status" value="1"/>
</dbReference>
<dbReference type="InterPro" id="IPR005158">
    <property type="entry name" value="BTAD"/>
</dbReference>
<sequence length="375" mass="43684">MKVIVIDDENLALESMVRMLQRFDVEVAGTFQDPREALKHHESLGAEVAFMDIEMPEMNGLELASRLQSVNPELHIVFVTAYEQYAIEAFEMAAVDYLLKPIQLKRLDITLKRLQAMRPGSGRESREQSVTKLRLFHHMSFLDSQGGSLEIPWRTTKAKELFAYMIHLGDRTPNKDELLDRIWPDVHIEKAVTLLHTTIYQIRQTLKNACIPLRIEYKEGRYCLDLASGMQVDTRMWEMAVREAANEGNPEKMHHLLLTEYRGDYLETEGYLWAESERERLRALWLEHALKNASQMETSALFSNAISLHQQIQERFPEIEESYFGLMRLFDKLGNTSEVQHQYANLTRMLAADFGMHPDESITKWFDDWNDRKSS</sequence>
<keyword evidence="5" id="KW-0597">Phosphoprotein</keyword>
<dbReference type="InterPro" id="IPR001789">
    <property type="entry name" value="Sig_transdc_resp-reg_receiver"/>
</dbReference>
<comment type="caution">
    <text evidence="7">The sequence shown here is derived from an EMBL/GenBank/DDBJ whole genome shotgun (WGS) entry which is preliminary data.</text>
</comment>
<dbReference type="SUPFAM" id="SSF52172">
    <property type="entry name" value="CheY-like"/>
    <property type="match status" value="1"/>
</dbReference>
<dbReference type="InterPro" id="IPR036388">
    <property type="entry name" value="WH-like_DNA-bd_sf"/>
</dbReference>
<dbReference type="Gene3D" id="3.40.50.2300">
    <property type="match status" value="1"/>
</dbReference>
<evidence type="ECO:0000256" key="3">
    <source>
        <dbReference type="ARBA" id="ARBA00023125"/>
    </source>
</evidence>
<accession>A0ABV1KL20</accession>
<dbReference type="Pfam" id="PF03704">
    <property type="entry name" value="BTAD"/>
    <property type="match status" value="1"/>
</dbReference>
<dbReference type="EMBL" id="JASKHM010000001">
    <property type="protein sequence ID" value="MEQ4480841.1"/>
    <property type="molecule type" value="Genomic_DNA"/>
</dbReference>
<dbReference type="Gene3D" id="1.10.10.10">
    <property type="entry name" value="Winged helix-like DNA-binding domain superfamily/Winged helix DNA-binding domain"/>
    <property type="match status" value="1"/>
</dbReference>
<proteinExistence type="predicted"/>
<dbReference type="PROSITE" id="PS50110">
    <property type="entry name" value="RESPONSE_REGULATORY"/>
    <property type="match status" value="1"/>
</dbReference>
<keyword evidence="3" id="KW-0238">DNA-binding</keyword>